<dbReference type="InterPro" id="IPR002822">
    <property type="entry name" value="Ni_insertion"/>
</dbReference>
<accession>A0A511D5S3</accession>
<evidence type="ECO:0000256" key="2">
    <source>
        <dbReference type="HAMAP-Rule" id="MF_01074"/>
    </source>
</evidence>
<gene>
    <name evidence="2" type="primary">larC</name>
    <name evidence="3" type="ORF">PA7_39830</name>
</gene>
<dbReference type="Pfam" id="PF01969">
    <property type="entry name" value="Ni_insertion"/>
    <property type="match status" value="1"/>
</dbReference>
<dbReference type="STRING" id="1123024.GCA_000423625_04464"/>
<protein>
    <recommendedName>
        <fullName evidence="2">Pyridinium-3,5-bisthiocarboxylic acid mononucleotide nickel insertion protein</fullName>
        <shortName evidence="2">P2TMN nickel insertion protein</shortName>
        <ecNumber evidence="2">4.99.1.12</ecNumber>
    </recommendedName>
    <alternativeName>
        <fullName evidence="2">Nickel-pincer cofactor biosynthesis protein LarC</fullName>
    </alternativeName>
</protein>
<dbReference type="EMBL" id="BJVI01000059">
    <property type="protein sequence ID" value="GEL20146.1"/>
    <property type="molecule type" value="Genomic_DNA"/>
</dbReference>
<dbReference type="GO" id="GO:0051604">
    <property type="term" value="P:protein maturation"/>
    <property type="evidence" value="ECO:0007669"/>
    <property type="project" value="UniProtKB-UniRule"/>
</dbReference>
<comment type="similarity">
    <text evidence="2">Belongs to the LarC family.</text>
</comment>
<dbReference type="PANTHER" id="PTHR36566">
    <property type="entry name" value="NICKEL INSERTION PROTEIN-RELATED"/>
    <property type="match status" value="1"/>
</dbReference>
<dbReference type="HAMAP" id="MF_01074">
    <property type="entry name" value="LarC"/>
    <property type="match status" value="1"/>
</dbReference>
<evidence type="ECO:0000256" key="1">
    <source>
        <dbReference type="ARBA" id="ARBA00022596"/>
    </source>
</evidence>
<comment type="catalytic activity">
    <reaction evidence="2">
        <text>Ni(II)-pyridinium-3,5-bisthiocarboxylate mononucleotide = pyridinium-3,5-bisthiocarboxylate mononucleotide + Ni(2+)</text>
        <dbReference type="Rhea" id="RHEA:54784"/>
        <dbReference type="ChEBI" id="CHEBI:49786"/>
        <dbReference type="ChEBI" id="CHEBI:137372"/>
        <dbReference type="ChEBI" id="CHEBI:137373"/>
        <dbReference type="EC" id="4.99.1.12"/>
    </reaction>
</comment>
<dbReference type="AlphaFoldDB" id="A0A511D5S3"/>
<dbReference type="RefSeq" id="WP_051233408.1">
    <property type="nucleotide sequence ID" value="NZ_AUII01000034.1"/>
</dbReference>
<evidence type="ECO:0000313" key="4">
    <source>
        <dbReference type="Proteomes" id="UP000321328"/>
    </source>
</evidence>
<keyword evidence="1 2" id="KW-0533">Nickel</keyword>
<comment type="caution">
    <text evidence="3">The sequence shown here is derived from an EMBL/GenBank/DDBJ whole genome shotgun (WGS) entry which is preliminary data.</text>
</comment>
<comment type="function">
    <text evidence="2">Involved in the biosynthesis of a nickel-pincer cofactor ((SCS)Ni(II) pincer complex). Binds Ni(2+), and functions in nickel delivery to pyridinium-3,5-bisthiocarboxylic acid mononucleotide (P2TMN), to form the mature cofactor. Is thus probably required for the activation of nickel-pincer cofactor-dependent enzymes.</text>
</comment>
<evidence type="ECO:0000313" key="3">
    <source>
        <dbReference type="EMBL" id="GEL20146.1"/>
    </source>
</evidence>
<dbReference type="OrthoDB" id="9765625at2"/>
<name>A0A511D5S3_9PSEU</name>
<reference evidence="3 4" key="1">
    <citation type="submission" date="2019-07" db="EMBL/GenBank/DDBJ databases">
        <title>Whole genome shotgun sequence of Pseudonocardia asaccharolytica NBRC 16224.</title>
        <authorList>
            <person name="Hosoyama A."/>
            <person name="Uohara A."/>
            <person name="Ohji S."/>
            <person name="Ichikawa N."/>
        </authorList>
    </citation>
    <scope>NUCLEOTIDE SEQUENCE [LARGE SCALE GENOMIC DNA]</scope>
    <source>
        <strain evidence="3 4">NBRC 16224</strain>
    </source>
</reference>
<dbReference type="Gene3D" id="3.30.70.1380">
    <property type="entry name" value="Transcriptional regulatory protein pf0864 domain like"/>
    <property type="match status" value="1"/>
</dbReference>
<proteinExistence type="inferred from homology"/>
<organism evidence="3 4">
    <name type="scientific">Pseudonocardia asaccharolytica DSM 44247 = NBRC 16224</name>
    <dbReference type="NCBI Taxonomy" id="1123024"/>
    <lineage>
        <taxon>Bacteria</taxon>
        <taxon>Bacillati</taxon>
        <taxon>Actinomycetota</taxon>
        <taxon>Actinomycetes</taxon>
        <taxon>Pseudonocardiales</taxon>
        <taxon>Pseudonocardiaceae</taxon>
        <taxon>Pseudonocardia</taxon>
    </lineage>
</organism>
<dbReference type="EC" id="4.99.1.12" evidence="2"/>
<sequence length="388" mass="40172">MILWLDPFSGISGDMLLGALLDLGAPIDDVRAAVAGTGLTGWELTAEPVRRGALRAIHARVTTHDTTTERSAAALLELAGRARPAPVADLAVRAVRAIAEVEARLHDVPVDRVHLHEIGGVDTIVDIVGVAAALHLLAVDAVHCGPLALGSGTVQTRHGTLPLPAPASAALLTAARAPVTSAGIAGETVTPTGIALLLAAGAQFGPIPAMTLQASGYGAGTRDEPNRPNVLPALLGETAASASLMVLIETNVDDVTGEVLGHLLEQLLDAGAADAWITPIGMKKSRPAHTVHVLAAPERAADCERMVLRETGSLGLRRSRVERPALPRRTTTVDVDGHPVRVKHGPWGAKPEHDDVAAAAAALGLPLRAVTLRVLRSLLDDDVDLRGI</sequence>
<keyword evidence="2" id="KW-0456">Lyase</keyword>
<dbReference type="PANTHER" id="PTHR36566:SF1">
    <property type="entry name" value="PYRIDINIUM-3,5-BISTHIOCARBOXYLIC ACID MONONUCLEOTIDE NICKEL INSERTION PROTEIN"/>
    <property type="match status" value="1"/>
</dbReference>
<dbReference type="GO" id="GO:0016151">
    <property type="term" value="F:nickel cation binding"/>
    <property type="evidence" value="ECO:0007669"/>
    <property type="project" value="UniProtKB-UniRule"/>
</dbReference>
<keyword evidence="4" id="KW-1185">Reference proteome</keyword>
<dbReference type="GO" id="GO:0016829">
    <property type="term" value="F:lyase activity"/>
    <property type="evidence" value="ECO:0007669"/>
    <property type="project" value="UniProtKB-UniRule"/>
</dbReference>
<dbReference type="NCBIfam" id="TIGR00299">
    <property type="entry name" value="nickel pincer cofactor biosynthesis protein LarC"/>
    <property type="match status" value="1"/>
</dbReference>
<dbReference type="Proteomes" id="UP000321328">
    <property type="component" value="Unassembled WGS sequence"/>
</dbReference>